<dbReference type="Pfam" id="PF13372">
    <property type="entry name" value="Alginate_exp"/>
    <property type="match status" value="1"/>
</dbReference>
<organism evidence="3 4">
    <name type="scientific">Pseudomonas putida</name>
    <name type="common">Arthrobacter siderocapsulatus</name>
    <dbReference type="NCBI Taxonomy" id="303"/>
    <lineage>
        <taxon>Bacteria</taxon>
        <taxon>Pseudomonadati</taxon>
        <taxon>Pseudomonadota</taxon>
        <taxon>Gammaproteobacteria</taxon>
        <taxon>Pseudomonadales</taxon>
        <taxon>Pseudomonadaceae</taxon>
        <taxon>Pseudomonas</taxon>
    </lineage>
</organism>
<protein>
    <recommendedName>
        <fullName evidence="2">Alginate export domain-containing protein</fullName>
    </recommendedName>
</protein>
<name>A0A379KSH0_PSEPU</name>
<reference evidence="3 4" key="1">
    <citation type="submission" date="2018-06" db="EMBL/GenBank/DDBJ databases">
        <authorList>
            <consortium name="Pathogen Informatics"/>
            <person name="Doyle S."/>
        </authorList>
    </citation>
    <scope>NUCLEOTIDE SEQUENCE [LARGE SCALE GENOMIC DNA]</scope>
    <source>
        <strain evidence="3 4">NCTC7914</strain>
    </source>
</reference>
<evidence type="ECO:0000313" key="3">
    <source>
        <dbReference type="EMBL" id="SUD70267.1"/>
    </source>
</evidence>
<keyword evidence="1" id="KW-0732">Signal</keyword>
<proteinExistence type="predicted"/>
<dbReference type="InterPro" id="IPR025388">
    <property type="entry name" value="Alginate_export_dom"/>
</dbReference>
<dbReference type="Proteomes" id="UP000254602">
    <property type="component" value="Unassembled WGS sequence"/>
</dbReference>
<dbReference type="EMBL" id="UGUY01000001">
    <property type="protein sequence ID" value="SUD70267.1"/>
    <property type="molecule type" value="Genomic_DNA"/>
</dbReference>
<feature type="signal peptide" evidence="1">
    <location>
        <begin position="1"/>
        <end position="23"/>
    </location>
</feature>
<evidence type="ECO:0000259" key="2">
    <source>
        <dbReference type="Pfam" id="PF13372"/>
    </source>
</evidence>
<evidence type="ECO:0000313" key="4">
    <source>
        <dbReference type="Proteomes" id="UP000254602"/>
    </source>
</evidence>
<sequence>MTRPLNRWWVPVVLLSIGQCVQAASPLEQSRPGRPGAPRWVEDYRFLDAPAKASDPFDGVRYHRLSESAWLQLGAEARYRADVFNKPFFGLRGLNDDSYLMQRLQAHADLHLFDDAVRTFVQVENTRAFGKDLYSPNDESRNEVRQAFVDFNHDFAQGRYTTRIGRQEMGLGDQAWVTYRDSPNIRLSFDGVRASLNLKDGRKLDAFAFRPLKTGEDSWDDGSNNAVKFYGLYGTLPLTAAWNIDLFAFGLETDDRSLAGETGDEQRYTFGTRVFGRQQALDWSWNLAGQTGHLGNASIRAWALSSDTGYTFAHAWQPRLGMRIDAASGDRELGDGKVNTFDPLFPRNGVYGEASLTTLSNIIVVGPTFGFSPWRTLRFEPGVFEVWKQRAEDGVYMPGMSLLANTRGTGRHVGTIYRANTRWLATPNLTLDVDLKYYDVSTAIKDAGGEDSSFISLRATFRL</sequence>
<dbReference type="InterPro" id="IPR053728">
    <property type="entry name" value="Alginate_Permeability_Chnl"/>
</dbReference>
<accession>A0A379KSH0</accession>
<feature type="domain" description="Alginate export" evidence="2">
    <location>
        <begin position="70"/>
        <end position="454"/>
    </location>
</feature>
<dbReference type="RefSeq" id="WP_115275195.1">
    <property type="nucleotide sequence ID" value="NZ_UGUY01000001.1"/>
</dbReference>
<feature type="chain" id="PRO_5016796776" description="Alginate export domain-containing protein" evidence="1">
    <location>
        <begin position="24"/>
        <end position="463"/>
    </location>
</feature>
<dbReference type="Gene3D" id="2.40.160.100">
    <property type="match status" value="1"/>
</dbReference>
<gene>
    <name evidence="3" type="ORF">NCTC7914_04417</name>
</gene>
<dbReference type="AlphaFoldDB" id="A0A379KSH0"/>
<evidence type="ECO:0000256" key="1">
    <source>
        <dbReference type="SAM" id="SignalP"/>
    </source>
</evidence>